<evidence type="ECO:0000313" key="2">
    <source>
        <dbReference type="EMBL" id="ABQ94245.1"/>
    </source>
</evidence>
<gene>
    <name evidence="2" type="ordered locus">PsycPRwf_1299</name>
</gene>
<feature type="region of interest" description="Disordered" evidence="1">
    <location>
        <begin position="215"/>
        <end position="250"/>
    </location>
</feature>
<reference evidence="2" key="1">
    <citation type="submission" date="2007-05" db="EMBL/GenBank/DDBJ databases">
        <title>Complete sequence of chromosome of Psychrobacter sp. PRwf-1.</title>
        <authorList>
            <consortium name="US DOE Joint Genome Institute"/>
            <person name="Copeland A."/>
            <person name="Lucas S."/>
            <person name="Lapidus A."/>
            <person name="Barry K."/>
            <person name="Detter J.C."/>
            <person name="Glavina del Rio T."/>
            <person name="Hammon N."/>
            <person name="Israni S."/>
            <person name="Dalin E."/>
            <person name="Tice H."/>
            <person name="Pitluck S."/>
            <person name="Chain P."/>
            <person name="Malfatti S."/>
            <person name="Shin M."/>
            <person name="Vergez L."/>
            <person name="Schmutz J."/>
            <person name="Larimer F."/>
            <person name="Land M."/>
            <person name="Hauser L."/>
            <person name="Kyrpides N."/>
            <person name="Kim E."/>
            <person name="Tiedje J."/>
            <person name="Richardson P."/>
        </authorList>
    </citation>
    <scope>NUCLEOTIDE SEQUENCE [LARGE SCALE GENOMIC DNA]</scope>
    <source>
        <strain evidence="2">PRwf-1</strain>
    </source>
</reference>
<dbReference type="AlphaFoldDB" id="A5WF04"/>
<dbReference type="KEGG" id="prw:PsycPRwf_1299"/>
<feature type="compositionally biased region" description="Basic and acidic residues" evidence="1">
    <location>
        <begin position="217"/>
        <end position="237"/>
    </location>
</feature>
<organism evidence="2">
    <name type="scientific">Psychrobacter sp. (strain PRwf-1)</name>
    <dbReference type="NCBI Taxonomy" id="349106"/>
    <lineage>
        <taxon>Bacteria</taxon>
        <taxon>Pseudomonadati</taxon>
        <taxon>Pseudomonadota</taxon>
        <taxon>Gammaproteobacteria</taxon>
        <taxon>Moraxellales</taxon>
        <taxon>Moraxellaceae</taxon>
        <taxon>Psychrobacter</taxon>
    </lineage>
</organism>
<sequence length="1211" mass="129491">MSIKGVILSKDADVRELATRIGKDIGSIDNLTTGDKKSIVSAVNEVKKATVEAGEIYATKEEAAKLASKVELQKAIADLINGADEDDDTLKELADKIASLLEADENFAQQISVINSDKASRSELNQAKTELSGTIQTTRNQLQTAIGAEETSRKAEDTAIRGEFAKADQDLKSAVDAADAAIRSEFAAADKSLKSTFEAADTAIRGELAQATQTLKQEAKEESEARKAEDTAIRGELAESNQQAQKAIEDEAAERLAEDTAIRNEFALADQELQKAIDSEAATRKAQDTDIRNKYATKAELTQAITDLINGADADSDSLKELADKITALAQADKGLVSATETQSFKAANKEIARNNIDAVAKATFEKEVAEIDEVKATREELSLAKTELTDSINTKSAQLRSSIEDEAANRKADDAAIRTAFAHADTMNKEALTALINTKETAMRSEFTKYDELLQSGIEAEEIIRKVEDAAIRSEFAIADQKLREELRSTINTREAAVRADFKQADSQVQAAVTAEENARKAQGEAIRGELANTDQKLQASVVAEESARKAEGVAIRGELAGVNQLLQSTISAESAARKAEDAAIRNEYATKNELTKAITDLINGADVDSDTLKELADKITALAQADKGLVSATSAQEFEETNKEIARKNIDAVSKAAFEQSVTTINSTKADRTELAQAKTELSQSIQDQGADLEAAISREQAERKSENTAIRSELALADQGLKDDIEAKDAAIRSELTQSSQQIQEAISAEEGARLAEGAVIRSEFTQADKELKEAVDAEDAAIRGELTEAGEQLQAAIEAEKTAREAAETAINEQIATKADKAPEGEEYALVSAIPDLAPYATKDELTQAIMDLINGADADSDTLKELADKITALAQADKGLVSAANEQSFEAAEKEIARKNIDAVSTAELSSAVENLSNTHSTRSELAQAKTELADSIEANASQLLEAIGAEEQTRKAEDDEIRGELAKTGEKIQEAIDAIPEVDLTPFATKVELTKAVTDLINGADADSDTLKELADKITALAQTDEGLVNVTVTQGFTVEQKAQARSNIDAVSTSELEAQKEGLLDGIATAIKPLATKKDLEAKAEKAPEGDEYALVSSLPGLVAPYATKNELTQAIADLINGADADSDTLKELADKITALSQADNGIVSATQAQSFDAEQQKQARSNIAALAEEDLEFGEGYFEVFMQAFEEAMSPEVEDGSHV</sequence>
<dbReference type="STRING" id="349106.PsycPRwf_1299"/>
<proteinExistence type="predicted"/>
<name>A5WF04_PSYWF</name>
<accession>A5WF04</accession>
<protein>
    <submittedName>
        <fullName evidence="2">Uncharacterized protein</fullName>
    </submittedName>
</protein>
<dbReference type="HOGENOM" id="CLU_269708_0_0_6"/>
<evidence type="ECO:0000256" key="1">
    <source>
        <dbReference type="SAM" id="MobiDB-lite"/>
    </source>
</evidence>
<dbReference type="EMBL" id="CP000713">
    <property type="protein sequence ID" value="ABQ94245.1"/>
    <property type="molecule type" value="Genomic_DNA"/>
</dbReference>